<dbReference type="Proteomes" id="UP001565471">
    <property type="component" value="Unassembled WGS sequence"/>
</dbReference>
<dbReference type="PANTHER" id="PTHR12526:SF600">
    <property type="entry name" value="GLYCOSYL TRANSFERASE GROUP 1"/>
    <property type="match status" value="1"/>
</dbReference>
<comment type="caution">
    <text evidence="1">The sequence shown here is derived from an EMBL/GenBank/DDBJ whole genome shotgun (WGS) entry which is preliminary data.</text>
</comment>
<gene>
    <name evidence="1" type="ORF">ABIF29_006942</name>
</gene>
<dbReference type="CDD" id="cd03801">
    <property type="entry name" value="GT4_PimA-like"/>
    <property type="match status" value="1"/>
</dbReference>
<dbReference type="Gene3D" id="3.40.50.2000">
    <property type="entry name" value="Glycogen Phosphorylase B"/>
    <property type="match status" value="2"/>
</dbReference>
<dbReference type="PANTHER" id="PTHR12526">
    <property type="entry name" value="GLYCOSYLTRANSFERASE"/>
    <property type="match status" value="1"/>
</dbReference>
<protein>
    <submittedName>
        <fullName evidence="1">Glycosyltransferase involved in cell wall biosynthesis</fullName>
    </submittedName>
</protein>
<reference evidence="1 2" key="1">
    <citation type="submission" date="2024-07" db="EMBL/GenBank/DDBJ databases">
        <title>Genomic Encyclopedia of Type Strains, Phase V (KMG-V): Genome sequencing to study the core and pangenomes of soil and plant-associated prokaryotes.</title>
        <authorList>
            <person name="Whitman W."/>
        </authorList>
    </citation>
    <scope>NUCLEOTIDE SEQUENCE [LARGE SCALE GENOMIC DNA]</scope>
    <source>
        <strain evidence="1 2">USDA 415</strain>
    </source>
</reference>
<accession>A0ABV4F9K8</accession>
<dbReference type="Pfam" id="PF13692">
    <property type="entry name" value="Glyco_trans_1_4"/>
    <property type="match status" value="1"/>
</dbReference>
<name>A0ABV4F9K8_BRAEL</name>
<evidence type="ECO:0000313" key="1">
    <source>
        <dbReference type="EMBL" id="MEY9320143.1"/>
    </source>
</evidence>
<dbReference type="EMBL" id="JBGBZA010000002">
    <property type="protein sequence ID" value="MEY9320143.1"/>
    <property type="molecule type" value="Genomic_DNA"/>
</dbReference>
<keyword evidence="2" id="KW-1185">Reference proteome</keyword>
<evidence type="ECO:0000313" key="2">
    <source>
        <dbReference type="Proteomes" id="UP001565471"/>
    </source>
</evidence>
<proteinExistence type="predicted"/>
<organism evidence="1 2">
    <name type="scientific">Bradyrhizobium elkanii</name>
    <dbReference type="NCBI Taxonomy" id="29448"/>
    <lineage>
        <taxon>Bacteria</taxon>
        <taxon>Pseudomonadati</taxon>
        <taxon>Pseudomonadota</taxon>
        <taxon>Alphaproteobacteria</taxon>
        <taxon>Hyphomicrobiales</taxon>
        <taxon>Nitrobacteraceae</taxon>
        <taxon>Bradyrhizobium</taxon>
    </lineage>
</organism>
<dbReference type="SUPFAM" id="SSF53756">
    <property type="entry name" value="UDP-Glycosyltransferase/glycogen phosphorylase"/>
    <property type="match status" value="1"/>
</dbReference>
<sequence>MHSDRLNVLFVSQMPASPPRIGAQARMHGLMTELARRHDLTAAMLVDDEHDIEECRTAMQAYCRKVVLVRNPFGRDGMPKRLLQLRSLVSPLSFERLRITADVVRQTLDDLLGSTRFDVVNLEFTFLGHYELRKAPAGEQLPVLVVDSHNIDYDLARQYAQSGDSLPRRLYSEVNWRKLRKEELGTYRDADGVYLCSVADERRLLEEVPEARTAVIPNAADIEFYRPRADDPRPDGRTVVFFGLLSYAPNVDGVIHFVNDIWPRIAANHPDARCKIIGGSPPPALLALAGPRIEFTGFVPDLRPHLAEAAVVVVPLRLGGGTRLKIVEAMAMGKAIVSTTLGAEGIEAMPDRDIMIADDVESFAARVSGLLGDADRAADLGRSARHLAESKYAWSSAARALESFYRTRLAISCGTDGKVPTRRQQQRGVER</sequence>